<dbReference type="EMBL" id="UZAE01000885">
    <property type="protein sequence ID" value="VDN97852.1"/>
    <property type="molecule type" value="Genomic_DNA"/>
</dbReference>
<evidence type="ECO:0000256" key="3">
    <source>
        <dbReference type="ARBA" id="ARBA00022833"/>
    </source>
</evidence>
<evidence type="ECO:0000313" key="9">
    <source>
        <dbReference type="WBParaSite" id="HNAJ_0000199401-mRNA-1"/>
    </source>
</evidence>
<evidence type="ECO:0000313" key="8">
    <source>
        <dbReference type="Proteomes" id="UP000278807"/>
    </source>
</evidence>
<evidence type="ECO:0000259" key="6">
    <source>
        <dbReference type="PROSITE" id="PS50115"/>
    </source>
</evidence>
<dbReference type="Gene3D" id="2.30.29.30">
    <property type="entry name" value="Pleckstrin-homology domain (PH domain)/Phosphotyrosine-binding domain (PTB)"/>
    <property type="match status" value="1"/>
</dbReference>
<evidence type="ECO:0000256" key="4">
    <source>
        <dbReference type="PROSITE-ProRule" id="PRU00288"/>
    </source>
</evidence>
<name>A0A0R3T4K6_RODNA</name>
<dbReference type="SUPFAM" id="SSF50729">
    <property type="entry name" value="PH domain-like"/>
    <property type="match status" value="1"/>
</dbReference>
<dbReference type="Pfam" id="PF00169">
    <property type="entry name" value="PH"/>
    <property type="match status" value="1"/>
</dbReference>
<dbReference type="Pfam" id="PF01412">
    <property type="entry name" value="ArfGap"/>
    <property type="match status" value="1"/>
</dbReference>
<dbReference type="SMART" id="SM00105">
    <property type="entry name" value="ArfGap"/>
    <property type="match status" value="1"/>
</dbReference>
<gene>
    <name evidence="7" type="ORF">HNAJ_LOCUS1993</name>
</gene>
<dbReference type="GO" id="GO:0008270">
    <property type="term" value="F:zinc ion binding"/>
    <property type="evidence" value="ECO:0007669"/>
    <property type="project" value="UniProtKB-KW"/>
</dbReference>
<organism evidence="9">
    <name type="scientific">Rodentolepis nana</name>
    <name type="common">Dwarf tapeworm</name>
    <name type="synonym">Hymenolepis nana</name>
    <dbReference type="NCBI Taxonomy" id="102285"/>
    <lineage>
        <taxon>Eukaryota</taxon>
        <taxon>Metazoa</taxon>
        <taxon>Spiralia</taxon>
        <taxon>Lophotrochozoa</taxon>
        <taxon>Platyhelminthes</taxon>
        <taxon>Cestoda</taxon>
        <taxon>Eucestoda</taxon>
        <taxon>Cyclophyllidea</taxon>
        <taxon>Hymenolepididae</taxon>
        <taxon>Rodentolepis</taxon>
    </lineage>
</organism>
<sequence>MSSDCITIPVNGKDLWSSLNYNESLRFSPKFRLALRVSEYEVETLQSRYKEAVGMFVRTNKAGEIFADALNGLCRCLNNLVTPKALKKSITMYDAEAANQAKPVSNGVYPSPSAEKAIRYEGFLFKRSKKKRWRTWVRRWFMVTDNRLVYFSSFSDTFTSLTWKILEPDLRLCTAKAVITDRRFVFELISPTGKVHYLQAESAEALEKWVSVLRSGIINSTSTNGELKLSNAMMCSSLSGSRDSLRSLSGVLLLDEPPSAGNRLCADCLTSHEVKWASTNLGVTLCTDCAACHRSLGVHISKVSLNAFLIECASQILGKRLFYVSNFPLSVSLLSFQCAIGLFDVSKSAYFDFIG</sequence>
<dbReference type="PANTHER" id="PTHR23180">
    <property type="entry name" value="CENTAURIN/ARF"/>
    <property type="match status" value="1"/>
</dbReference>
<evidence type="ECO:0000256" key="1">
    <source>
        <dbReference type="ARBA" id="ARBA00022723"/>
    </source>
</evidence>
<dbReference type="SMART" id="SM00233">
    <property type="entry name" value="PH"/>
    <property type="match status" value="1"/>
</dbReference>
<reference evidence="7 8" key="2">
    <citation type="submission" date="2018-11" db="EMBL/GenBank/DDBJ databases">
        <authorList>
            <consortium name="Pathogen Informatics"/>
        </authorList>
    </citation>
    <scope>NUCLEOTIDE SEQUENCE [LARGE SCALE GENOMIC DNA]</scope>
</reference>
<dbReference type="PROSITE" id="PS50115">
    <property type="entry name" value="ARFGAP"/>
    <property type="match status" value="1"/>
</dbReference>
<evidence type="ECO:0000259" key="5">
    <source>
        <dbReference type="PROSITE" id="PS50003"/>
    </source>
</evidence>
<reference evidence="9" key="1">
    <citation type="submission" date="2017-02" db="UniProtKB">
        <authorList>
            <consortium name="WormBaseParasite"/>
        </authorList>
    </citation>
    <scope>IDENTIFICATION</scope>
</reference>
<dbReference type="OrthoDB" id="10070851at2759"/>
<dbReference type="PANTHER" id="PTHR23180:SF160">
    <property type="entry name" value="ADP-RIBOSYLATION FACTOR GTPASE-ACTIVATING PROTEIN EFFECTOR PROTEIN 1"/>
    <property type="match status" value="1"/>
</dbReference>
<dbReference type="AlphaFoldDB" id="A0A0R3T4K6"/>
<dbReference type="Gene3D" id="1.10.220.150">
    <property type="entry name" value="Arf GTPase activating protein"/>
    <property type="match status" value="1"/>
</dbReference>
<dbReference type="STRING" id="102285.A0A0R3T4K6"/>
<dbReference type="SUPFAM" id="SSF57863">
    <property type="entry name" value="ArfGap/RecO-like zinc finger"/>
    <property type="match status" value="1"/>
</dbReference>
<proteinExistence type="predicted"/>
<accession>A0A0R3T4K6</accession>
<dbReference type="PROSITE" id="PS50003">
    <property type="entry name" value="PH_DOMAIN"/>
    <property type="match status" value="1"/>
</dbReference>
<dbReference type="InterPro" id="IPR011993">
    <property type="entry name" value="PH-like_dom_sf"/>
</dbReference>
<keyword evidence="1" id="KW-0479">Metal-binding</keyword>
<dbReference type="InterPro" id="IPR045258">
    <property type="entry name" value="ACAP1/2/3-like"/>
</dbReference>
<keyword evidence="2 4" id="KW-0863">Zinc-finger</keyword>
<dbReference type="InterPro" id="IPR001164">
    <property type="entry name" value="ArfGAP_dom"/>
</dbReference>
<dbReference type="GO" id="GO:0005096">
    <property type="term" value="F:GTPase activator activity"/>
    <property type="evidence" value="ECO:0007669"/>
    <property type="project" value="InterPro"/>
</dbReference>
<protein>
    <submittedName>
        <fullName evidence="9">PH domain-containing protein</fullName>
    </submittedName>
</protein>
<dbReference type="InterPro" id="IPR001849">
    <property type="entry name" value="PH_domain"/>
</dbReference>
<keyword evidence="3" id="KW-0862">Zinc</keyword>
<dbReference type="WBParaSite" id="HNAJ_0000199401-mRNA-1">
    <property type="protein sequence ID" value="HNAJ_0000199401-mRNA-1"/>
    <property type="gene ID" value="HNAJ_0000199401"/>
</dbReference>
<keyword evidence="8" id="KW-1185">Reference proteome</keyword>
<evidence type="ECO:0000313" key="7">
    <source>
        <dbReference type="EMBL" id="VDN97852.1"/>
    </source>
</evidence>
<dbReference type="InterPro" id="IPR038508">
    <property type="entry name" value="ArfGAP_dom_sf"/>
</dbReference>
<feature type="domain" description="Arf-GAP" evidence="6">
    <location>
        <begin position="242"/>
        <end position="311"/>
    </location>
</feature>
<dbReference type="Proteomes" id="UP000278807">
    <property type="component" value="Unassembled WGS sequence"/>
</dbReference>
<feature type="domain" description="PH" evidence="5">
    <location>
        <begin position="117"/>
        <end position="218"/>
    </location>
</feature>
<dbReference type="InterPro" id="IPR037278">
    <property type="entry name" value="ARFGAP/RecO"/>
</dbReference>
<evidence type="ECO:0000256" key="2">
    <source>
        <dbReference type="ARBA" id="ARBA00022771"/>
    </source>
</evidence>